<dbReference type="AlphaFoldDB" id="G7DSY8"/>
<dbReference type="SUPFAM" id="SSF47113">
    <property type="entry name" value="Histone-fold"/>
    <property type="match status" value="1"/>
</dbReference>
<dbReference type="GO" id="GO:0005634">
    <property type="term" value="C:nucleus"/>
    <property type="evidence" value="ECO:0007669"/>
    <property type="project" value="UniProtKB-SubCell"/>
</dbReference>
<evidence type="ECO:0000313" key="14">
    <source>
        <dbReference type="Proteomes" id="UP000009131"/>
    </source>
</evidence>
<dbReference type="GO" id="GO:0046982">
    <property type="term" value="F:protein heterodimerization activity"/>
    <property type="evidence" value="ECO:0007669"/>
    <property type="project" value="InterPro"/>
</dbReference>
<evidence type="ECO:0000256" key="2">
    <source>
        <dbReference type="ARBA" id="ARBA00004123"/>
    </source>
</evidence>
<dbReference type="Gene3D" id="1.10.20.10">
    <property type="entry name" value="Histone, subunit A"/>
    <property type="match status" value="1"/>
</dbReference>
<organism evidence="13 14">
    <name type="scientific">Mixia osmundae (strain CBS 9802 / IAM 14324 / JCM 22182 / KY 12970)</name>
    <dbReference type="NCBI Taxonomy" id="764103"/>
    <lineage>
        <taxon>Eukaryota</taxon>
        <taxon>Fungi</taxon>
        <taxon>Dikarya</taxon>
        <taxon>Basidiomycota</taxon>
        <taxon>Pucciniomycotina</taxon>
        <taxon>Mixiomycetes</taxon>
        <taxon>Mixiales</taxon>
        <taxon>Mixiaceae</taxon>
        <taxon>Mixia</taxon>
    </lineage>
</organism>
<dbReference type="SUPFAM" id="SSF49785">
    <property type="entry name" value="Galactose-binding domain-like"/>
    <property type="match status" value="1"/>
</dbReference>
<keyword evidence="6 10" id="KW-0158">Chromosome</keyword>
<dbReference type="InterPro" id="IPR000558">
    <property type="entry name" value="Histone_H2B"/>
</dbReference>
<feature type="compositionally biased region" description="Basic and acidic residues" evidence="11">
    <location>
        <begin position="1"/>
        <end position="10"/>
    </location>
</feature>
<evidence type="ECO:0000259" key="12">
    <source>
        <dbReference type="PROSITE" id="PS51532"/>
    </source>
</evidence>
<evidence type="ECO:0000256" key="10">
    <source>
        <dbReference type="RuleBase" id="RU000451"/>
    </source>
</evidence>
<dbReference type="Gene3D" id="2.60.120.470">
    <property type="entry name" value="PITH domain"/>
    <property type="match status" value="1"/>
</dbReference>
<gene>
    <name evidence="13" type="primary">Mo00343</name>
    <name evidence="13" type="ORF">E5Q_00343</name>
</gene>
<dbReference type="OrthoDB" id="2635at2759"/>
<feature type="compositionally biased region" description="Low complexity" evidence="11">
    <location>
        <begin position="11"/>
        <end position="37"/>
    </location>
</feature>
<evidence type="ECO:0000256" key="3">
    <source>
        <dbReference type="ARBA" id="ARBA00004286"/>
    </source>
</evidence>
<comment type="subunit">
    <text evidence="5 10">The nucleosome is a histone octamer containing two molecules each of H2A, H2B, H3 and H4 assembled in one H3-H4 heterotetramer and two H2A-H2B heterodimers. The octamer wraps approximately 147 bp of DNA.</text>
</comment>
<name>G7DSY8_MIXOS</name>
<dbReference type="InParanoid" id="G7DSY8"/>
<feature type="region of interest" description="Disordered" evidence="11">
    <location>
        <begin position="1"/>
        <end position="46"/>
    </location>
</feature>
<dbReference type="SMART" id="SM00427">
    <property type="entry name" value="H2B"/>
    <property type="match status" value="1"/>
</dbReference>
<dbReference type="InterPro" id="IPR008979">
    <property type="entry name" value="Galactose-bd-like_sf"/>
</dbReference>
<dbReference type="FunCoup" id="G7DSY8">
    <property type="interactions" value="509"/>
</dbReference>
<evidence type="ECO:0000256" key="4">
    <source>
        <dbReference type="ARBA" id="ARBA00006846"/>
    </source>
</evidence>
<feature type="domain" description="PITH" evidence="12">
    <location>
        <begin position="209"/>
        <end position="380"/>
    </location>
</feature>
<dbReference type="STRING" id="764103.G7DSY8"/>
<comment type="subcellular location">
    <subcellularLocation>
        <location evidence="3">Chromosome</location>
    </subcellularLocation>
    <subcellularLocation>
        <location evidence="2 10">Nucleus</location>
    </subcellularLocation>
</comment>
<dbReference type="EMBL" id="BABT02000018">
    <property type="protein sequence ID" value="GAA93698.1"/>
    <property type="molecule type" value="Genomic_DNA"/>
</dbReference>
<evidence type="ECO:0000256" key="9">
    <source>
        <dbReference type="ARBA" id="ARBA00023269"/>
    </source>
</evidence>
<comment type="function">
    <text evidence="1">Core component of nucleosome. Nucleosomes wrap and compact DNA into chromatin, limiting DNA accessibility to the cellular machineries which require DNA as a template. Histones thereby play a central role in transcription regulation, DNA repair, DNA replication and chromosomal stability. DNA accessibility is regulated via a complex set of post-translational modifications of histones, also called histone code, and nucleosome remodeling.</text>
</comment>
<dbReference type="FunFam" id="1.10.20.10:FF:000016">
    <property type="entry name" value="Histone H2B"/>
    <property type="match status" value="1"/>
</dbReference>
<dbReference type="HOGENOM" id="CLU_689033_0_0_1"/>
<evidence type="ECO:0000256" key="6">
    <source>
        <dbReference type="ARBA" id="ARBA00022454"/>
    </source>
</evidence>
<dbReference type="GO" id="GO:0030527">
    <property type="term" value="F:structural constituent of chromatin"/>
    <property type="evidence" value="ECO:0007669"/>
    <property type="project" value="InterPro"/>
</dbReference>
<protein>
    <recommendedName>
        <fullName evidence="10">Histone H2B</fullName>
    </recommendedName>
</protein>
<dbReference type="RefSeq" id="XP_014565782.1">
    <property type="nucleotide sequence ID" value="XM_014710296.1"/>
</dbReference>
<keyword evidence="9 10" id="KW-0544">Nucleosome core</keyword>
<keyword evidence="8 10" id="KW-0539">Nucleus</keyword>
<dbReference type="eggNOG" id="KOG1730">
    <property type="taxonomic scope" value="Eukaryota"/>
</dbReference>
<dbReference type="Proteomes" id="UP000009131">
    <property type="component" value="Unassembled WGS sequence"/>
</dbReference>
<comment type="caution">
    <text evidence="13">The sequence shown here is derived from an EMBL/GenBank/DDBJ whole genome shotgun (WGS) entry which is preliminary data.</text>
</comment>
<keyword evidence="14" id="KW-1185">Reference proteome</keyword>
<evidence type="ECO:0000256" key="8">
    <source>
        <dbReference type="ARBA" id="ARBA00023242"/>
    </source>
</evidence>
<dbReference type="CDD" id="cd22910">
    <property type="entry name" value="HFD_H2B"/>
    <property type="match status" value="1"/>
</dbReference>
<dbReference type="InterPro" id="IPR007125">
    <property type="entry name" value="H2A/H2B/H3"/>
</dbReference>
<dbReference type="GO" id="GO:0003677">
    <property type="term" value="F:DNA binding"/>
    <property type="evidence" value="ECO:0007669"/>
    <property type="project" value="UniProtKB-KW"/>
</dbReference>
<keyword evidence="7 10" id="KW-0238">DNA-binding</keyword>
<dbReference type="Pfam" id="PF00125">
    <property type="entry name" value="Histone"/>
    <property type="match status" value="1"/>
</dbReference>
<dbReference type="GO" id="GO:0005737">
    <property type="term" value="C:cytoplasm"/>
    <property type="evidence" value="ECO:0007669"/>
    <property type="project" value="UniProtKB-ARBA"/>
</dbReference>
<proteinExistence type="inferred from homology"/>
<dbReference type="PRINTS" id="PR00621">
    <property type="entry name" value="HISTONEH2B"/>
</dbReference>
<dbReference type="RefSeq" id="XP_014565768.1">
    <property type="nucleotide sequence ID" value="XM_014710282.1"/>
</dbReference>
<dbReference type="PANTHER" id="PTHR23428">
    <property type="entry name" value="HISTONE H2B"/>
    <property type="match status" value="1"/>
</dbReference>
<comment type="similarity">
    <text evidence="4 10">Belongs to the histone H2B family.</text>
</comment>
<dbReference type="PROSITE" id="PS00357">
    <property type="entry name" value="HISTONE_H2B"/>
    <property type="match status" value="1"/>
</dbReference>
<accession>G7DSY8</accession>
<dbReference type="eggNOG" id="KOG1744">
    <property type="taxonomic scope" value="Eukaryota"/>
</dbReference>
<sequence length="400" mass="43963">MPAKAADKKPSSTAGKAPAAAKKTTAAKKTASKTAPADGKKKRKTTRKETYSTYIYRVLKQVHPDTGISNKAMLILNSFVNDIFERIASEASKLALYNRKSTISSREIQTAVRLILPGELSKHAISEGTKVPSRVSKRGVSMLTLRALPGCHKVLVGKVGAQPCRPYFRASRCVFHCMPSASIHLWAAMPSHAHACGDDCGHAHDDDAHIRPEDGEKDFLWGRIDRDGVVALNESVEGSGKLVIKPFDRRNDEQECVESDADEQLILRIPFTGAVKLRSILIKPGGSGQCPDKMHIFVNESLDFDQASEREPVQTVEIVSSRSTIEYPVRPAKYHSVQSLTLFFPSNHGDETTRIYFVGFRGEYTQLSREAINFVYEAQANPADHLKIKGIDAGPSYAGT</sequence>
<dbReference type="InterPro" id="IPR010400">
    <property type="entry name" value="PITH_dom"/>
</dbReference>
<evidence type="ECO:0000256" key="5">
    <source>
        <dbReference type="ARBA" id="ARBA00011538"/>
    </source>
</evidence>
<reference evidence="13 14" key="2">
    <citation type="journal article" date="2012" name="Open Biol.">
        <title>Characteristics of nucleosomes and linker DNA regions on the genome of the basidiomycete Mixia osmundae revealed by mono- and dinucleosome mapping.</title>
        <authorList>
            <person name="Nishida H."/>
            <person name="Kondo S."/>
            <person name="Matsumoto T."/>
            <person name="Suzuki Y."/>
            <person name="Yoshikawa H."/>
            <person name="Taylor T.D."/>
            <person name="Sugiyama J."/>
        </authorList>
    </citation>
    <scope>NUCLEOTIDE SEQUENCE [LARGE SCALE GENOMIC DNA]</scope>
    <source>
        <strain evidence="14">CBS 9802 / IAM 14324 / JCM 22182 / KY 12970</strain>
    </source>
</reference>
<evidence type="ECO:0000256" key="7">
    <source>
        <dbReference type="ARBA" id="ARBA00023125"/>
    </source>
</evidence>
<reference evidence="13 14" key="1">
    <citation type="journal article" date="2011" name="J. Gen. Appl. Microbiol.">
        <title>Draft genome sequencing of the enigmatic basidiomycete Mixia osmundae.</title>
        <authorList>
            <person name="Nishida H."/>
            <person name="Nagatsuka Y."/>
            <person name="Sugiyama J."/>
        </authorList>
    </citation>
    <scope>NUCLEOTIDE SEQUENCE [LARGE SCALE GENOMIC DNA]</scope>
    <source>
        <strain evidence="14">CBS 9802 / IAM 14324 / JCM 22182 / KY 12970</strain>
    </source>
</reference>
<evidence type="ECO:0000313" key="13">
    <source>
        <dbReference type="EMBL" id="GAA93698.1"/>
    </source>
</evidence>
<dbReference type="InterPro" id="IPR037047">
    <property type="entry name" value="PITH_dom_sf"/>
</dbReference>
<dbReference type="InterPro" id="IPR009072">
    <property type="entry name" value="Histone-fold"/>
</dbReference>
<dbReference type="PROSITE" id="PS51532">
    <property type="entry name" value="PITH"/>
    <property type="match status" value="1"/>
</dbReference>
<dbReference type="InterPro" id="IPR055333">
    <property type="entry name" value="HISTONE_H2B_site"/>
</dbReference>
<evidence type="ECO:0000256" key="11">
    <source>
        <dbReference type="SAM" id="MobiDB-lite"/>
    </source>
</evidence>
<evidence type="ECO:0000256" key="1">
    <source>
        <dbReference type="ARBA" id="ARBA00002001"/>
    </source>
</evidence>
<dbReference type="GO" id="GO:0000786">
    <property type="term" value="C:nucleosome"/>
    <property type="evidence" value="ECO:0007669"/>
    <property type="project" value="UniProtKB-KW"/>
</dbReference>
<dbReference type="Pfam" id="PF06201">
    <property type="entry name" value="PITH"/>
    <property type="match status" value="1"/>
</dbReference>